<evidence type="ECO:0000256" key="1">
    <source>
        <dbReference type="ARBA" id="ARBA00022679"/>
    </source>
</evidence>
<gene>
    <name evidence="4" type="ORF">H8K36_11280</name>
</gene>
<proteinExistence type="predicted"/>
<evidence type="ECO:0000256" key="2">
    <source>
        <dbReference type="ARBA" id="ARBA00023315"/>
    </source>
</evidence>
<evidence type="ECO:0000313" key="4">
    <source>
        <dbReference type="EMBL" id="MBC3881961.1"/>
    </source>
</evidence>
<dbReference type="InterPro" id="IPR050832">
    <property type="entry name" value="Bact_Acetyltransf"/>
</dbReference>
<dbReference type="Pfam" id="PF00583">
    <property type="entry name" value="Acetyltransf_1"/>
    <property type="match status" value="1"/>
</dbReference>
<feature type="domain" description="N-acetyltransferase" evidence="3">
    <location>
        <begin position="5"/>
        <end position="173"/>
    </location>
</feature>
<dbReference type="Proteomes" id="UP000627446">
    <property type="component" value="Unassembled WGS sequence"/>
</dbReference>
<dbReference type="SUPFAM" id="SSF55729">
    <property type="entry name" value="Acyl-CoA N-acyltransferases (Nat)"/>
    <property type="match status" value="1"/>
</dbReference>
<dbReference type="RefSeq" id="WP_186916384.1">
    <property type="nucleotide sequence ID" value="NZ_JACOFZ010000003.1"/>
</dbReference>
<protein>
    <submittedName>
        <fullName evidence="4">GNAT family N-acetyltransferase</fullName>
    </submittedName>
</protein>
<dbReference type="InterPro" id="IPR000182">
    <property type="entry name" value="GNAT_dom"/>
</dbReference>
<keyword evidence="1" id="KW-0808">Transferase</keyword>
<reference evidence="4" key="1">
    <citation type="submission" date="2020-08" db="EMBL/GenBank/DDBJ databases">
        <title>Novel species isolated from subtropical streams in China.</title>
        <authorList>
            <person name="Lu H."/>
        </authorList>
    </citation>
    <scope>NUCLEOTIDE SEQUENCE</scope>
    <source>
        <strain evidence="4">LX22W</strain>
    </source>
</reference>
<dbReference type="EMBL" id="JACOFZ010000003">
    <property type="protein sequence ID" value="MBC3881961.1"/>
    <property type="molecule type" value="Genomic_DNA"/>
</dbReference>
<keyword evidence="5" id="KW-1185">Reference proteome</keyword>
<dbReference type="PROSITE" id="PS51186">
    <property type="entry name" value="GNAT"/>
    <property type="match status" value="1"/>
</dbReference>
<dbReference type="GO" id="GO:0016747">
    <property type="term" value="F:acyltransferase activity, transferring groups other than amino-acyl groups"/>
    <property type="evidence" value="ECO:0007669"/>
    <property type="project" value="InterPro"/>
</dbReference>
<dbReference type="AlphaFoldDB" id="A0A923HQ36"/>
<dbReference type="InterPro" id="IPR016181">
    <property type="entry name" value="Acyl_CoA_acyltransferase"/>
</dbReference>
<evidence type="ECO:0000259" key="3">
    <source>
        <dbReference type="PROSITE" id="PS51186"/>
    </source>
</evidence>
<comment type="caution">
    <text evidence="4">The sequence shown here is derived from an EMBL/GenBank/DDBJ whole genome shotgun (WGS) entry which is preliminary data.</text>
</comment>
<dbReference type="Gene3D" id="3.40.630.30">
    <property type="match status" value="1"/>
</dbReference>
<keyword evidence="2" id="KW-0012">Acyltransferase</keyword>
<accession>A0A923HQ36</accession>
<sequence length="173" mass="19875">MTVPLTFRRAQASDAAALADLARQTFIDTYGPYTDPEDVRLHCDKSFGVAQQLSEIEDPNYIVILVYHQDELIAFTEVVQRPAPDCVKVEKTICLYRYYVKQEWHGKGIATPLLQEIEKAAHDSGAEYLWLSMWAPNQRAKAYYLKVGFEEVGLMEYHFGTKVEQDLVLLKRL</sequence>
<name>A0A923HQ36_9BURK</name>
<dbReference type="PANTHER" id="PTHR43877:SF2">
    <property type="entry name" value="AMINOALKYLPHOSPHONATE N-ACETYLTRANSFERASE-RELATED"/>
    <property type="match status" value="1"/>
</dbReference>
<organism evidence="4 5">
    <name type="scientific">Undibacterium nitidum</name>
    <dbReference type="NCBI Taxonomy" id="2762298"/>
    <lineage>
        <taxon>Bacteria</taxon>
        <taxon>Pseudomonadati</taxon>
        <taxon>Pseudomonadota</taxon>
        <taxon>Betaproteobacteria</taxon>
        <taxon>Burkholderiales</taxon>
        <taxon>Oxalobacteraceae</taxon>
        <taxon>Undibacterium</taxon>
    </lineage>
</organism>
<dbReference type="CDD" id="cd04301">
    <property type="entry name" value="NAT_SF"/>
    <property type="match status" value="1"/>
</dbReference>
<evidence type="ECO:0000313" key="5">
    <source>
        <dbReference type="Proteomes" id="UP000627446"/>
    </source>
</evidence>
<dbReference type="PANTHER" id="PTHR43877">
    <property type="entry name" value="AMINOALKYLPHOSPHONATE N-ACETYLTRANSFERASE-RELATED-RELATED"/>
    <property type="match status" value="1"/>
</dbReference>